<keyword evidence="3" id="KW-1015">Disulfide bond</keyword>
<gene>
    <name evidence="4" type="primary">Acey_s0031.g2239</name>
    <name evidence="4" type="ORF">Y032_0031g2239</name>
</gene>
<dbReference type="SMART" id="SM00131">
    <property type="entry name" value="KU"/>
    <property type="match status" value="1"/>
</dbReference>
<comment type="caution">
    <text evidence="4">The sequence shown here is derived from an EMBL/GenBank/DDBJ whole genome shotgun (WGS) entry which is preliminary data.</text>
</comment>
<keyword evidence="1" id="KW-0646">Protease inhibitor</keyword>
<dbReference type="PANTHER" id="PTHR10083:SF374">
    <property type="entry name" value="BPTI_KUNITZ INHIBITOR DOMAIN-CONTAINING PROTEIN"/>
    <property type="match status" value="1"/>
</dbReference>
<evidence type="ECO:0000313" key="5">
    <source>
        <dbReference type="Proteomes" id="UP000024635"/>
    </source>
</evidence>
<evidence type="ECO:0000256" key="3">
    <source>
        <dbReference type="ARBA" id="ARBA00023157"/>
    </source>
</evidence>
<dbReference type="AlphaFoldDB" id="A0A016UQ55"/>
<dbReference type="InterPro" id="IPR036880">
    <property type="entry name" value="Kunitz_BPTI_sf"/>
</dbReference>
<accession>A0A016UQ55</accession>
<evidence type="ECO:0000313" key="4">
    <source>
        <dbReference type="EMBL" id="EYC17031.1"/>
    </source>
</evidence>
<evidence type="ECO:0000256" key="1">
    <source>
        <dbReference type="ARBA" id="ARBA00022690"/>
    </source>
</evidence>
<keyword evidence="2" id="KW-0722">Serine protease inhibitor</keyword>
<dbReference type="GO" id="GO:0005615">
    <property type="term" value="C:extracellular space"/>
    <property type="evidence" value="ECO:0007669"/>
    <property type="project" value="TreeGrafter"/>
</dbReference>
<dbReference type="EMBL" id="JARK01001367">
    <property type="protein sequence ID" value="EYC17031.1"/>
    <property type="molecule type" value="Genomic_DNA"/>
</dbReference>
<dbReference type="InterPro" id="IPR002223">
    <property type="entry name" value="Kunitz_BPTI"/>
</dbReference>
<dbReference type="Gene3D" id="4.10.410.10">
    <property type="entry name" value="Pancreatic trypsin inhibitor Kunitz domain"/>
    <property type="match status" value="1"/>
</dbReference>
<protein>
    <submittedName>
        <fullName evidence="4">Uncharacterized protein</fullName>
    </submittedName>
</protein>
<reference evidence="5" key="1">
    <citation type="journal article" date="2015" name="Nat. Genet.">
        <title>The genome and transcriptome of the zoonotic hookworm Ancylostoma ceylanicum identify infection-specific gene families.</title>
        <authorList>
            <person name="Schwarz E.M."/>
            <person name="Hu Y."/>
            <person name="Antoshechkin I."/>
            <person name="Miller M.M."/>
            <person name="Sternberg P.W."/>
            <person name="Aroian R.V."/>
        </authorList>
    </citation>
    <scope>NUCLEOTIDE SEQUENCE</scope>
    <source>
        <strain evidence="5">HY135</strain>
    </source>
</reference>
<sequence length="122" mass="14103">MRFVPLALLCVTVCYCRYYEGASQNTLNPQQAEDSQRKGQHIAGQQVVQIPQLPPLRKRCRGAPVLPGNVKCTANMKRYTYNEYKDKCVKITYGGCREAPNNFKTRKECERTCVKRHPYYHS</sequence>
<evidence type="ECO:0000256" key="2">
    <source>
        <dbReference type="ARBA" id="ARBA00022900"/>
    </source>
</evidence>
<dbReference type="OrthoDB" id="6775666at2759"/>
<dbReference type="Proteomes" id="UP000024635">
    <property type="component" value="Unassembled WGS sequence"/>
</dbReference>
<organism evidence="4 5">
    <name type="scientific">Ancylostoma ceylanicum</name>
    <dbReference type="NCBI Taxonomy" id="53326"/>
    <lineage>
        <taxon>Eukaryota</taxon>
        <taxon>Metazoa</taxon>
        <taxon>Ecdysozoa</taxon>
        <taxon>Nematoda</taxon>
        <taxon>Chromadorea</taxon>
        <taxon>Rhabditida</taxon>
        <taxon>Rhabditina</taxon>
        <taxon>Rhabditomorpha</taxon>
        <taxon>Strongyloidea</taxon>
        <taxon>Ancylostomatidae</taxon>
        <taxon>Ancylostomatinae</taxon>
        <taxon>Ancylostoma</taxon>
    </lineage>
</organism>
<dbReference type="InterPro" id="IPR050098">
    <property type="entry name" value="TFPI/VKTCI-like"/>
</dbReference>
<dbReference type="SUPFAM" id="SSF57362">
    <property type="entry name" value="BPTI-like"/>
    <property type="match status" value="1"/>
</dbReference>
<keyword evidence="5" id="KW-1185">Reference proteome</keyword>
<dbReference type="Pfam" id="PF00014">
    <property type="entry name" value="Kunitz_BPTI"/>
    <property type="match status" value="1"/>
</dbReference>
<dbReference type="PANTHER" id="PTHR10083">
    <property type="entry name" value="KUNITZ-TYPE PROTEASE INHIBITOR-RELATED"/>
    <property type="match status" value="1"/>
</dbReference>
<dbReference type="GO" id="GO:0004867">
    <property type="term" value="F:serine-type endopeptidase inhibitor activity"/>
    <property type="evidence" value="ECO:0007669"/>
    <property type="project" value="UniProtKB-KW"/>
</dbReference>
<name>A0A016UQ55_9BILA</name>
<dbReference type="PROSITE" id="PS50279">
    <property type="entry name" value="BPTI_KUNITZ_2"/>
    <property type="match status" value="1"/>
</dbReference>
<proteinExistence type="predicted"/>